<feature type="domain" description="HTH iclR-type" evidence="1">
    <location>
        <begin position="16"/>
        <end position="55"/>
    </location>
</feature>
<evidence type="ECO:0000313" key="2">
    <source>
        <dbReference type="EMBL" id="HIK00832.1"/>
    </source>
</evidence>
<keyword evidence="3" id="KW-1185">Reference proteome</keyword>
<dbReference type="Proteomes" id="UP000646946">
    <property type="component" value="Unassembled WGS sequence"/>
</dbReference>
<dbReference type="SUPFAM" id="SSF46785">
    <property type="entry name" value="Winged helix' DNA-binding domain"/>
    <property type="match status" value="1"/>
</dbReference>
<gene>
    <name evidence="2" type="ORF">H1016_04815</name>
</gene>
<sequence>MKYKLAEKLGKREKNIIKFLKENSGSCSLTSIRKYSGIPNTTLHRIIRKLERMNMILTIKVKKIRVIILAK</sequence>
<proteinExistence type="predicted"/>
<name>A0A832XJN0_9ARCH</name>
<evidence type="ECO:0000259" key="1">
    <source>
        <dbReference type="Pfam" id="PF09339"/>
    </source>
</evidence>
<evidence type="ECO:0000313" key="3">
    <source>
        <dbReference type="Proteomes" id="UP000646946"/>
    </source>
</evidence>
<dbReference type="Pfam" id="PF09339">
    <property type="entry name" value="HTH_IclR"/>
    <property type="match status" value="1"/>
</dbReference>
<protein>
    <submittedName>
        <fullName evidence="2">Winged helix-turn-helix transcriptional regulator</fullName>
    </submittedName>
</protein>
<dbReference type="InterPro" id="IPR036388">
    <property type="entry name" value="WH-like_DNA-bd_sf"/>
</dbReference>
<dbReference type="EMBL" id="DVAB01000039">
    <property type="protein sequence ID" value="HIK00832.1"/>
    <property type="molecule type" value="Genomic_DNA"/>
</dbReference>
<dbReference type="InterPro" id="IPR036390">
    <property type="entry name" value="WH_DNA-bd_sf"/>
</dbReference>
<dbReference type="Gene3D" id="1.10.10.10">
    <property type="entry name" value="Winged helix-like DNA-binding domain superfamily/Winged helix DNA-binding domain"/>
    <property type="match status" value="1"/>
</dbReference>
<dbReference type="InterPro" id="IPR005471">
    <property type="entry name" value="Tscrpt_reg_IclR_N"/>
</dbReference>
<comment type="caution">
    <text evidence="2">The sequence shown here is derived from an EMBL/GenBank/DDBJ whole genome shotgun (WGS) entry which is preliminary data.</text>
</comment>
<accession>A0A832XJN0</accession>
<dbReference type="AlphaFoldDB" id="A0A832XJN0"/>
<organism evidence="2 3">
    <name type="scientific">Candidatus Naiadarchaeum limnaeum</name>
    <dbReference type="NCBI Taxonomy" id="2756139"/>
    <lineage>
        <taxon>Archaea</taxon>
        <taxon>Candidatus Undinarchaeota</taxon>
        <taxon>Candidatus Undinarchaeia</taxon>
        <taxon>Candidatus Naiadarchaeales</taxon>
        <taxon>Candidatus Naiadarchaeaceae</taxon>
        <taxon>Candidatus Naiadarchaeum</taxon>
    </lineage>
</organism>
<reference evidence="2 3" key="1">
    <citation type="journal article" name="Nat. Commun.">
        <title>Undinarchaeota illuminate DPANN phylogeny and the impact of gene transfer on archaeal evolution.</title>
        <authorList>
            <person name="Dombrowski N."/>
            <person name="Williams T.A."/>
            <person name="Sun J."/>
            <person name="Woodcroft B.J."/>
            <person name="Lee J.H."/>
            <person name="Minh B.Q."/>
            <person name="Rinke C."/>
            <person name="Spang A."/>
        </authorList>
    </citation>
    <scope>NUCLEOTIDE SEQUENCE [LARGE SCALE GENOMIC DNA]</scope>
    <source>
        <strain evidence="2">MAG_bin1129</strain>
    </source>
</reference>